<dbReference type="PANTHER" id="PTHR48010:SF58">
    <property type="entry name" value="RECEPTOR PROTEIN KINASE-LIKE PROTEIN ZAR1"/>
    <property type="match status" value="1"/>
</dbReference>
<feature type="compositionally biased region" description="Polar residues" evidence="1">
    <location>
        <begin position="68"/>
        <end position="80"/>
    </location>
</feature>
<dbReference type="PANTHER" id="PTHR48010">
    <property type="entry name" value="OS05G0588300 PROTEIN"/>
    <property type="match status" value="1"/>
</dbReference>
<evidence type="ECO:0000313" key="2">
    <source>
        <dbReference type="EMBL" id="KAF6144764.1"/>
    </source>
</evidence>
<accession>A0A7J7LQH9</accession>
<proteinExistence type="predicted"/>
<sequence length="142" mass="15206">MCFRDLSSNALTGDLPKSFSSLTSVNNIYLQSNQFTGTIVVFENLPLQNLNVANNCFSGWIPGNLKEINNLQTDGNSWSTGPAPPPPPFTPPPGKTSPNKQPATNSNPSGANGGSKKICPENQWPLEDQGQHFVPQGDPLLS</sequence>
<dbReference type="EMBL" id="JACGCM010002112">
    <property type="protein sequence ID" value="KAF6144764.1"/>
    <property type="molecule type" value="Genomic_DNA"/>
</dbReference>
<dbReference type="InterPro" id="IPR001611">
    <property type="entry name" value="Leu-rich_rpt"/>
</dbReference>
<reference evidence="2 3" key="1">
    <citation type="journal article" date="2020" name="IScience">
        <title>Genome Sequencing of the Endangered Kingdonia uniflora (Circaeasteraceae, Ranunculales) Reveals Potential Mechanisms of Evolutionary Specialization.</title>
        <authorList>
            <person name="Sun Y."/>
            <person name="Deng T."/>
            <person name="Zhang A."/>
            <person name="Moore M.J."/>
            <person name="Landis J.B."/>
            <person name="Lin N."/>
            <person name="Zhang H."/>
            <person name="Zhang X."/>
            <person name="Huang J."/>
            <person name="Zhang X."/>
            <person name="Sun H."/>
            <person name="Wang H."/>
        </authorList>
    </citation>
    <scope>NUCLEOTIDE SEQUENCE [LARGE SCALE GENOMIC DNA]</scope>
    <source>
        <strain evidence="2">TB1705</strain>
        <tissue evidence="2">Leaf</tissue>
    </source>
</reference>
<dbReference type="InterPro" id="IPR032675">
    <property type="entry name" value="LRR_dom_sf"/>
</dbReference>
<dbReference type="OrthoDB" id="1748692at2759"/>
<feature type="region of interest" description="Disordered" evidence="1">
    <location>
        <begin position="68"/>
        <end position="142"/>
    </location>
</feature>
<feature type="compositionally biased region" description="Polar residues" evidence="1">
    <location>
        <begin position="96"/>
        <end position="110"/>
    </location>
</feature>
<evidence type="ECO:0000256" key="1">
    <source>
        <dbReference type="SAM" id="MobiDB-lite"/>
    </source>
</evidence>
<keyword evidence="3" id="KW-1185">Reference proteome</keyword>
<dbReference type="InterPro" id="IPR050994">
    <property type="entry name" value="At_inactive_RLKs"/>
</dbReference>
<evidence type="ECO:0000313" key="3">
    <source>
        <dbReference type="Proteomes" id="UP000541444"/>
    </source>
</evidence>
<dbReference type="SUPFAM" id="SSF52058">
    <property type="entry name" value="L domain-like"/>
    <property type="match status" value="1"/>
</dbReference>
<dbReference type="Pfam" id="PF00560">
    <property type="entry name" value="LRR_1"/>
    <property type="match status" value="2"/>
</dbReference>
<name>A0A7J7LQH9_9MAGN</name>
<dbReference type="Proteomes" id="UP000541444">
    <property type="component" value="Unassembled WGS sequence"/>
</dbReference>
<protein>
    <submittedName>
        <fullName evidence="2">Uncharacterized protein</fullName>
    </submittedName>
</protein>
<feature type="compositionally biased region" description="Pro residues" evidence="1">
    <location>
        <begin position="82"/>
        <end position="95"/>
    </location>
</feature>
<organism evidence="2 3">
    <name type="scientific">Kingdonia uniflora</name>
    <dbReference type="NCBI Taxonomy" id="39325"/>
    <lineage>
        <taxon>Eukaryota</taxon>
        <taxon>Viridiplantae</taxon>
        <taxon>Streptophyta</taxon>
        <taxon>Embryophyta</taxon>
        <taxon>Tracheophyta</taxon>
        <taxon>Spermatophyta</taxon>
        <taxon>Magnoliopsida</taxon>
        <taxon>Ranunculales</taxon>
        <taxon>Circaeasteraceae</taxon>
        <taxon>Kingdonia</taxon>
    </lineage>
</organism>
<dbReference type="AlphaFoldDB" id="A0A7J7LQH9"/>
<gene>
    <name evidence="2" type="ORF">GIB67_016838</name>
</gene>
<comment type="caution">
    <text evidence="2">The sequence shown here is derived from an EMBL/GenBank/DDBJ whole genome shotgun (WGS) entry which is preliminary data.</text>
</comment>
<dbReference type="Gene3D" id="3.80.10.10">
    <property type="entry name" value="Ribonuclease Inhibitor"/>
    <property type="match status" value="1"/>
</dbReference>